<evidence type="ECO:0000259" key="8">
    <source>
        <dbReference type="Pfam" id="PF25876"/>
    </source>
</evidence>
<sequence>MSPLLTKVLRQRAKGKFLLILLLFVLLAVWLVWRNQAANADAQRRGKQTKQVVTVASVAPRDMTIYLSALGTVTPNNTVTVRSRVDGQLMRLGFGEGQMVKAGQLLAELDPRPFQVALMQAEGQLARDQAQLKNAQIDLARYRTLLTQNSISQQQVATQEALVAQYQGTVMADRGAVGNAQLQLSYSRVTAPVSGRVGLKQVDLGNIVHASDSNGIVVITEMQPANVVFSLPEDQVSPVLPSVRANAVLPVEALDRDNRNKLADGRLLTVDNQVDTSTGTVKLKAVFANQDNALFPNQFVNVRLGTEQRKGALVIPLVALQRGQPGTFVYRILPDDTVALQVVRPGPVVGDLMIVEDGLKAGDRVVVDGMDRLRDGAKVIVASAKDSAAPGGGKHKAHGAK</sequence>
<feature type="domain" description="Multidrug resistance protein MdtA-like C-terminal permuted SH3" evidence="11">
    <location>
        <begin position="312"/>
        <end position="372"/>
    </location>
</feature>
<dbReference type="Pfam" id="PF25967">
    <property type="entry name" value="RND-MFP_C"/>
    <property type="match status" value="1"/>
</dbReference>
<dbReference type="Gene3D" id="1.10.287.470">
    <property type="entry name" value="Helix hairpin bin"/>
    <property type="match status" value="1"/>
</dbReference>
<evidence type="ECO:0000256" key="1">
    <source>
        <dbReference type="ARBA" id="ARBA00004236"/>
    </source>
</evidence>
<dbReference type="Gene3D" id="2.40.30.170">
    <property type="match status" value="1"/>
</dbReference>
<evidence type="ECO:0000256" key="4">
    <source>
        <dbReference type="ARBA" id="ARBA00022475"/>
    </source>
</evidence>
<protein>
    <submittedName>
        <fullName evidence="12">Multidrug efflux system membrane fusion protein</fullName>
    </submittedName>
</protein>
<keyword evidence="3" id="KW-0813">Transport</keyword>
<keyword evidence="6" id="KW-0472">Membrane</keyword>
<dbReference type="AlphaFoldDB" id="A0A4R7AXL2"/>
<dbReference type="InterPro" id="IPR006143">
    <property type="entry name" value="RND_pump_MFP"/>
</dbReference>
<evidence type="ECO:0000256" key="6">
    <source>
        <dbReference type="ARBA" id="ARBA00023136"/>
    </source>
</evidence>
<dbReference type="InterPro" id="IPR058626">
    <property type="entry name" value="MdtA-like_b-barrel"/>
</dbReference>
<evidence type="ECO:0000313" key="12">
    <source>
        <dbReference type="EMBL" id="TDR72446.1"/>
    </source>
</evidence>
<dbReference type="PANTHER" id="PTHR30469:SF12">
    <property type="entry name" value="MULTIDRUG RESISTANCE PROTEIN MDTA"/>
    <property type="match status" value="1"/>
</dbReference>
<dbReference type="Gene3D" id="2.40.50.100">
    <property type="match status" value="1"/>
</dbReference>
<evidence type="ECO:0000256" key="7">
    <source>
        <dbReference type="SAM" id="Coils"/>
    </source>
</evidence>
<dbReference type="NCBIfam" id="NF008589">
    <property type="entry name" value="PRK11556.1"/>
    <property type="match status" value="1"/>
</dbReference>
<evidence type="ECO:0000313" key="13">
    <source>
        <dbReference type="Proteomes" id="UP000295611"/>
    </source>
</evidence>
<dbReference type="Pfam" id="PF25917">
    <property type="entry name" value="BSH_RND"/>
    <property type="match status" value="1"/>
</dbReference>
<dbReference type="Proteomes" id="UP000295611">
    <property type="component" value="Unassembled WGS sequence"/>
</dbReference>
<feature type="domain" description="Multidrug resistance protein MdtA-like barrel-sandwich hybrid" evidence="9">
    <location>
        <begin position="77"/>
        <end position="220"/>
    </location>
</feature>
<keyword evidence="5" id="KW-0997">Cell inner membrane</keyword>
<evidence type="ECO:0000259" key="11">
    <source>
        <dbReference type="Pfam" id="PF25967"/>
    </source>
</evidence>
<reference evidence="12 13" key="1">
    <citation type="submission" date="2019-03" db="EMBL/GenBank/DDBJ databases">
        <title>Genomic Encyclopedia of Type Strains, Phase III (KMG-III): the genomes of soil and plant-associated and newly described type strains.</title>
        <authorList>
            <person name="Whitman W."/>
        </authorList>
    </citation>
    <scope>NUCLEOTIDE SEQUENCE [LARGE SCALE GENOMIC DNA]</scope>
    <source>
        <strain evidence="12 13">CECT 8976</strain>
    </source>
</reference>
<keyword evidence="7" id="KW-0175">Coiled coil</keyword>
<dbReference type="Gene3D" id="2.40.420.20">
    <property type="match status" value="1"/>
</dbReference>
<dbReference type="GO" id="GO:1990281">
    <property type="term" value="C:efflux pump complex"/>
    <property type="evidence" value="ECO:0007669"/>
    <property type="project" value="TreeGrafter"/>
</dbReference>
<dbReference type="RefSeq" id="WP_133683418.1">
    <property type="nucleotide sequence ID" value="NZ_SNZP01000016.1"/>
</dbReference>
<evidence type="ECO:0000256" key="2">
    <source>
        <dbReference type="ARBA" id="ARBA00009477"/>
    </source>
</evidence>
<keyword evidence="13" id="KW-1185">Reference proteome</keyword>
<comment type="subcellular location">
    <subcellularLocation>
        <location evidence="1">Cell membrane</location>
    </subcellularLocation>
</comment>
<feature type="coiled-coil region" evidence="7">
    <location>
        <begin position="118"/>
        <end position="145"/>
    </location>
</feature>
<dbReference type="InterPro" id="IPR058625">
    <property type="entry name" value="MdtA-like_BSH"/>
</dbReference>
<proteinExistence type="inferred from homology"/>
<dbReference type="NCBIfam" id="TIGR01730">
    <property type="entry name" value="RND_mfp"/>
    <property type="match status" value="1"/>
</dbReference>
<dbReference type="PANTHER" id="PTHR30469">
    <property type="entry name" value="MULTIDRUG RESISTANCE PROTEIN MDTA"/>
    <property type="match status" value="1"/>
</dbReference>
<dbReference type="Pfam" id="PF25944">
    <property type="entry name" value="Beta-barrel_RND"/>
    <property type="match status" value="1"/>
</dbReference>
<dbReference type="SUPFAM" id="SSF111369">
    <property type="entry name" value="HlyD-like secretion proteins"/>
    <property type="match status" value="1"/>
</dbReference>
<dbReference type="EMBL" id="SNZP01000016">
    <property type="protein sequence ID" value="TDR72446.1"/>
    <property type="molecule type" value="Genomic_DNA"/>
</dbReference>
<dbReference type="Pfam" id="PF25876">
    <property type="entry name" value="HH_MFP_RND"/>
    <property type="match status" value="1"/>
</dbReference>
<evidence type="ECO:0000256" key="5">
    <source>
        <dbReference type="ARBA" id="ARBA00022519"/>
    </source>
</evidence>
<accession>A0A4R7AXL2</accession>
<evidence type="ECO:0000259" key="9">
    <source>
        <dbReference type="Pfam" id="PF25917"/>
    </source>
</evidence>
<name>A0A4R7AXL2_9NEIS</name>
<gene>
    <name evidence="12" type="ORF">DFP86_11610</name>
</gene>
<dbReference type="InterPro" id="IPR058624">
    <property type="entry name" value="MdtA-like_HH"/>
</dbReference>
<dbReference type="InterPro" id="IPR058627">
    <property type="entry name" value="MdtA-like_C"/>
</dbReference>
<feature type="domain" description="Multidrug resistance protein MdtA-like alpha-helical hairpin" evidence="8">
    <location>
        <begin position="118"/>
        <end position="187"/>
    </location>
</feature>
<dbReference type="GO" id="GO:0015562">
    <property type="term" value="F:efflux transmembrane transporter activity"/>
    <property type="evidence" value="ECO:0007669"/>
    <property type="project" value="TreeGrafter"/>
</dbReference>
<keyword evidence="4" id="KW-1003">Cell membrane</keyword>
<organism evidence="12 13">
    <name type="scientific">Paludibacterium purpuratum</name>
    <dbReference type="NCBI Taxonomy" id="1144873"/>
    <lineage>
        <taxon>Bacteria</taxon>
        <taxon>Pseudomonadati</taxon>
        <taxon>Pseudomonadota</taxon>
        <taxon>Betaproteobacteria</taxon>
        <taxon>Neisseriales</taxon>
        <taxon>Chromobacteriaceae</taxon>
        <taxon>Paludibacterium</taxon>
    </lineage>
</organism>
<evidence type="ECO:0000259" key="10">
    <source>
        <dbReference type="Pfam" id="PF25944"/>
    </source>
</evidence>
<comment type="similarity">
    <text evidence="2">Belongs to the membrane fusion protein (MFP) (TC 8.A.1) family.</text>
</comment>
<evidence type="ECO:0000256" key="3">
    <source>
        <dbReference type="ARBA" id="ARBA00022448"/>
    </source>
</evidence>
<feature type="domain" description="Multidrug resistance protein MdtA-like beta-barrel" evidence="10">
    <location>
        <begin position="224"/>
        <end position="305"/>
    </location>
</feature>
<comment type="caution">
    <text evidence="12">The sequence shown here is derived from an EMBL/GenBank/DDBJ whole genome shotgun (WGS) entry which is preliminary data.</text>
</comment>
<dbReference type="OrthoDB" id="9783047at2"/>